<reference evidence="1 2" key="1">
    <citation type="journal article" date="2022" name="Hortic Res">
        <title>A haplotype resolved chromosomal level avocado genome allows analysis of novel avocado genes.</title>
        <authorList>
            <person name="Nath O."/>
            <person name="Fletcher S.J."/>
            <person name="Hayward A."/>
            <person name="Shaw L.M."/>
            <person name="Masouleh A.K."/>
            <person name="Furtado A."/>
            <person name="Henry R.J."/>
            <person name="Mitter N."/>
        </authorList>
    </citation>
    <scope>NUCLEOTIDE SEQUENCE [LARGE SCALE GENOMIC DNA]</scope>
    <source>
        <strain evidence="2">cv. Hass</strain>
    </source>
</reference>
<accession>A0ACC2LZV9</accession>
<proteinExistence type="predicted"/>
<protein>
    <submittedName>
        <fullName evidence="1">Uncharacterized protein</fullName>
    </submittedName>
</protein>
<evidence type="ECO:0000313" key="2">
    <source>
        <dbReference type="Proteomes" id="UP001234297"/>
    </source>
</evidence>
<name>A0ACC2LZV9_PERAE</name>
<keyword evidence="2" id="KW-1185">Reference proteome</keyword>
<dbReference type="EMBL" id="CM056813">
    <property type="protein sequence ID" value="KAJ8638935.1"/>
    <property type="molecule type" value="Genomic_DNA"/>
</dbReference>
<organism evidence="1 2">
    <name type="scientific">Persea americana</name>
    <name type="common">Avocado</name>
    <dbReference type="NCBI Taxonomy" id="3435"/>
    <lineage>
        <taxon>Eukaryota</taxon>
        <taxon>Viridiplantae</taxon>
        <taxon>Streptophyta</taxon>
        <taxon>Embryophyta</taxon>
        <taxon>Tracheophyta</taxon>
        <taxon>Spermatophyta</taxon>
        <taxon>Magnoliopsida</taxon>
        <taxon>Magnoliidae</taxon>
        <taxon>Laurales</taxon>
        <taxon>Lauraceae</taxon>
        <taxon>Persea</taxon>
    </lineage>
</organism>
<sequence length="99" mass="10721">MATSLKLVLLLALFIVFTPYLDAARPLGVKKEQGSVMGVERVPSLETNFVLNALPKGNIPPSGPSKRVNSEVLEEELFGMHVENIDRNLQSVPSPGNGH</sequence>
<gene>
    <name evidence="1" type="ORF">MRB53_015629</name>
</gene>
<evidence type="ECO:0000313" key="1">
    <source>
        <dbReference type="EMBL" id="KAJ8638935.1"/>
    </source>
</evidence>
<dbReference type="Proteomes" id="UP001234297">
    <property type="component" value="Chromosome 5"/>
</dbReference>
<comment type="caution">
    <text evidence="1">The sequence shown here is derived from an EMBL/GenBank/DDBJ whole genome shotgun (WGS) entry which is preliminary data.</text>
</comment>